<dbReference type="Gene3D" id="3.10.350.10">
    <property type="entry name" value="LysM domain"/>
    <property type="match status" value="1"/>
</dbReference>
<keyword evidence="3" id="KW-1185">Reference proteome</keyword>
<evidence type="ECO:0000313" key="2">
    <source>
        <dbReference type="EMBL" id="SHL98313.1"/>
    </source>
</evidence>
<feature type="signal peptide" evidence="1">
    <location>
        <begin position="1"/>
        <end position="25"/>
    </location>
</feature>
<sequence length="342" mass="36532">MRVPSLFILSCLSVTLAVFPMAASALCNVTYTAQDGDNLSGVAELHYADSARWSWLAAANPDLSASPDSALAQGSQVFIPCTPPDPSGQTAASPDMPKVNVLSIVDFAPFSSRTWPAQGIMAELITAALGAGPAPLRPVTAWAENAADGVSQLADSRGAEIGFPLPRPDCSADEARDACARLLYSDPVIEIPLVLFVRSGGGVTYQDDSDLAGRHLCRPAAYSMASLDTPDRHWISEKVVNLVTPDRPETCFQMLAGGQVDAVMLNALTGATTIAAMNLSEQVTALDKPLAQHTLHVAVPKVHWRATTLIYRINAGLRALRETGEYDRVVGRHMTLLWDRLN</sequence>
<dbReference type="InterPro" id="IPR036779">
    <property type="entry name" value="LysM_dom_sf"/>
</dbReference>
<name>A0A1M7F2T4_9RHOB</name>
<feature type="chain" id="PRO_5013337092" evidence="1">
    <location>
        <begin position="26"/>
        <end position="342"/>
    </location>
</feature>
<evidence type="ECO:0000256" key="1">
    <source>
        <dbReference type="SAM" id="SignalP"/>
    </source>
</evidence>
<dbReference type="SUPFAM" id="SSF53850">
    <property type="entry name" value="Periplasmic binding protein-like II"/>
    <property type="match status" value="1"/>
</dbReference>
<protein>
    <submittedName>
        <fullName evidence="2">Amino acid ABC transporter substrate-binding protein, PAAT family</fullName>
    </submittedName>
</protein>
<organism evidence="2 3">
    <name type="scientific">Roseovarius pacificus</name>
    <dbReference type="NCBI Taxonomy" id="337701"/>
    <lineage>
        <taxon>Bacteria</taxon>
        <taxon>Pseudomonadati</taxon>
        <taxon>Pseudomonadota</taxon>
        <taxon>Alphaproteobacteria</taxon>
        <taxon>Rhodobacterales</taxon>
        <taxon>Roseobacteraceae</taxon>
        <taxon>Roseovarius</taxon>
    </lineage>
</organism>
<reference evidence="2 3" key="1">
    <citation type="submission" date="2016-11" db="EMBL/GenBank/DDBJ databases">
        <authorList>
            <person name="Jaros S."/>
            <person name="Januszkiewicz K."/>
            <person name="Wedrychowicz H."/>
        </authorList>
    </citation>
    <scope>NUCLEOTIDE SEQUENCE [LARGE SCALE GENOMIC DNA]</scope>
    <source>
        <strain evidence="2 3">DSM 29589</strain>
    </source>
</reference>
<dbReference type="STRING" id="337701.SAMN05444398_10859"/>
<dbReference type="Proteomes" id="UP000183974">
    <property type="component" value="Unassembled WGS sequence"/>
</dbReference>
<gene>
    <name evidence="2" type="ORF">SAMN05444398_10859</name>
</gene>
<evidence type="ECO:0000313" key="3">
    <source>
        <dbReference type="Proteomes" id="UP000183974"/>
    </source>
</evidence>
<dbReference type="AlphaFoldDB" id="A0A1M7F2T4"/>
<dbReference type="Gene3D" id="3.40.190.10">
    <property type="entry name" value="Periplasmic binding protein-like II"/>
    <property type="match status" value="2"/>
</dbReference>
<dbReference type="InterPro" id="IPR018392">
    <property type="entry name" value="LysM"/>
</dbReference>
<dbReference type="EMBL" id="FRBR01000008">
    <property type="protein sequence ID" value="SHL98313.1"/>
    <property type="molecule type" value="Genomic_DNA"/>
</dbReference>
<proteinExistence type="predicted"/>
<accession>A0A1M7F2T4</accession>
<dbReference type="CDD" id="cd00118">
    <property type="entry name" value="LysM"/>
    <property type="match status" value="1"/>
</dbReference>
<keyword evidence="1" id="KW-0732">Signal</keyword>